<dbReference type="Pfam" id="PF00787">
    <property type="entry name" value="PX"/>
    <property type="match status" value="1"/>
</dbReference>
<dbReference type="PANTHER" id="PTHR18896">
    <property type="entry name" value="PHOSPHOLIPASE D"/>
    <property type="match status" value="1"/>
</dbReference>
<dbReference type="Pfam" id="PF13091">
    <property type="entry name" value="PLDc_2"/>
    <property type="match status" value="1"/>
</dbReference>
<dbReference type="PANTHER" id="PTHR18896:SF76">
    <property type="entry name" value="PHOSPHOLIPASE"/>
    <property type="match status" value="1"/>
</dbReference>
<dbReference type="CDD" id="cd01254">
    <property type="entry name" value="PH_PLD"/>
    <property type="match status" value="1"/>
</dbReference>
<feature type="region of interest" description="Disordered" evidence="10">
    <location>
        <begin position="640"/>
        <end position="659"/>
    </location>
</feature>
<keyword evidence="3" id="KW-0677">Repeat</keyword>
<dbReference type="SMART" id="SM00155">
    <property type="entry name" value="PLDc"/>
    <property type="match status" value="2"/>
</dbReference>
<keyword evidence="4 9" id="KW-0378">Hydrolase</keyword>
<evidence type="ECO:0000256" key="2">
    <source>
        <dbReference type="ARBA" id="ARBA00008664"/>
    </source>
</evidence>
<dbReference type="InterPro" id="IPR001736">
    <property type="entry name" value="PLipase_D/transphosphatidylase"/>
</dbReference>
<dbReference type="GO" id="GO:0012505">
    <property type="term" value="C:endomembrane system"/>
    <property type="evidence" value="ECO:0007669"/>
    <property type="project" value="UniProtKB-SubCell"/>
</dbReference>
<evidence type="ECO:0000256" key="9">
    <source>
        <dbReference type="PIRNR" id="PIRNR009376"/>
    </source>
</evidence>
<feature type="compositionally biased region" description="Acidic residues" evidence="10">
    <location>
        <begin position="643"/>
        <end position="652"/>
    </location>
</feature>
<dbReference type="GO" id="GO:0060627">
    <property type="term" value="P:regulation of vesicle-mediated transport"/>
    <property type="evidence" value="ECO:0007669"/>
    <property type="project" value="TreeGrafter"/>
</dbReference>
<dbReference type="PROSITE" id="PS50035">
    <property type="entry name" value="PLD"/>
    <property type="match status" value="2"/>
</dbReference>
<dbReference type="Gene3D" id="3.30.870.10">
    <property type="entry name" value="Endonuclease Chain A"/>
    <property type="match status" value="3"/>
</dbReference>
<dbReference type="InterPro" id="IPR001849">
    <property type="entry name" value="PH_domain"/>
</dbReference>
<dbReference type="InterPro" id="IPR025202">
    <property type="entry name" value="PLD-like_dom"/>
</dbReference>
<name>A0A813M900_9BILA</name>
<comment type="catalytic activity">
    <reaction evidence="1 9">
        <text>a 1,2-diacyl-sn-glycero-3-phosphocholine + H2O = a 1,2-diacyl-sn-glycero-3-phosphate + choline + H(+)</text>
        <dbReference type="Rhea" id="RHEA:14445"/>
        <dbReference type="ChEBI" id="CHEBI:15354"/>
        <dbReference type="ChEBI" id="CHEBI:15377"/>
        <dbReference type="ChEBI" id="CHEBI:15378"/>
        <dbReference type="ChEBI" id="CHEBI:57643"/>
        <dbReference type="ChEBI" id="CHEBI:58608"/>
        <dbReference type="EC" id="3.1.4.4"/>
    </reaction>
</comment>
<evidence type="ECO:0000256" key="3">
    <source>
        <dbReference type="ARBA" id="ARBA00022737"/>
    </source>
</evidence>
<dbReference type="InterPro" id="IPR016555">
    <property type="entry name" value="PLipase_D_euk"/>
</dbReference>
<dbReference type="SUPFAM" id="SSF56024">
    <property type="entry name" value="Phospholipase D/nuclease"/>
    <property type="match status" value="4"/>
</dbReference>
<evidence type="ECO:0000313" key="14">
    <source>
        <dbReference type="Proteomes" id="UP000663860"/>
    </source>
</evidence>
<evidence type="ECO:0000256" key="6">
    <source>
        <dbReference type="ARBA" id="ARBA00023098"/>
    </source>
</evidence>
<comment type="similarity">
    <text evidence="2 9">Belongs to the phospholipase D family.</text>
</comment>
<dbReference type="PIRSF" id="PIRSF009376">
    <property type="entry name" value="Phospholipase_D_euk"/>
    <property type="match status" value="1"/>
</dbReference>
<dbReference type="CDD" id="cd09141">
    <property type="entry name" value="PLDc_vPLD1_2_yPLD_like_2"/>
    <property type="match status" value="1"/>
</dbReference>
<sequence>MAHQDESGGVSALVRHTAGMAELAIHAGHPDRKHNEYLPYPDNNFEENIDERFQRDDKFTVSHLYEHSGRTFVPNVPIFVKSITAERTYAAFTEFLNPYLYCVTTQHGPFQWMIYKRYRNFHELHKSLVQFVEAETKRYITDSDRAPEEENENPCFPTRNDRLAFINGTTIRERCQILAEYLNKILKHPKFRNHPATREFFLVSCISFVYGISASQKEGYLLKRSHDSYRGQHTFFRLPFFCDSCKFHHGRKWFVIKDSYITYIRPDTNEIRFPMLVDRGFDVSTGLRNAGTSRGIKIKNLQRTLVVKCNTKRACDEWIIHLTNLKEQAKDFLSATASRFNSFAPVREKQLAYWFINGKSYMEAVAKALLTAKEEVFITDWWLSPEIMLIRPSDDETYRLDLLLGRIADAGIRVYVMVFKEIQLAIGLNSLYTKRALTAKSKNGFIKVLRHPNHYPKGGVLLWSHHEKMVVIDQKIAFVGGIDLCYGRWDDEFMRLVDLGEENDRELKMPSEIAAEKEAAGGAEVVESAEKATTQMAEQAGEKPSKRIPMLTQWSVQSQGSTGSDQMRTGYSAPNKASEDIKSGGATHAGGAGHHMKTVAKKYDTSTSNRRTLEHETEAVRRPERYARKWRKLAHKMRNSSEIDSDDEEIPEEQPAFVGPSPVVDTKTRYFVGKDYSNPYEKDFNALDKYSEDYIDRKTVPRMPWHDEALVVFGRVARDVARHFIQRWNIHKCEKYPNNDSYPFLLPKSYDDSEDLSVKNWREFLDGKPFKVDAQCVRSSGLWSVGTKIIESSIQNAYIQMIDAAKHYIYIENQFFITIAQDPTVRNNLSDTLFRRIERAHTLNEKFRVYIVLPLLPGFDNINAVQAVLYFIMRSITKGDGSLFRRLEKADDTSTSNRRTLEHETEGVRRPERYARKWRKLAHKMRNSSEIDSDDEEIPEEQPAFVGPSPVVDTKTRYFIGKDYSNPYEKDFNALDKYSEDYIDRKTVPRMPWHDEALVVFGRVARDVARHFIQRWNIHKCEKYPNNDSYPFLLPKSYDDSEDLSVKNWREFLDGKPFKVDAQCVRSSGLWSVGTKIIESSIQNAYIQMIDAAKHYIYIENQFFITIAQDPTVRNNLSDTLFRRIERAHTLNEKFRVYIVLPLLPGFDNINAVQAVLYFIMRSITKGDGSLFRRLEKAGVDPHNYISIFGMRSHDILMGHLVTEIIYIHSKLMIIDDRMAICGSANINDRSLLGNRDSEFCMVINDREQEPGRLNGESVSVGKFCSSWRRRLFTMLLGIQFENPLNIDITDPVSDEFYFYIRDVARKNALIYEEVFATLPSDRVRKFEEVNRYTDAPKMKDTDPIQAQEKLKGIQGLIVEYPLYFLDDENYLPSLRTREGIAPIITWT</sequence>
<evidence type="ECO:0000259" key="12">
    <source>
        <dbReference type="PROSITE" id="PS50195"/>
    </source>
</evidence>
<dbReference type="GO" id="GO:0035091">
    <property type="term" value="F:phosphatidylinositol binding"/>
    <property type="evidence" value="ECO:0007669"/>
    <property type="project" value="InterPro"/>
</dbReference>
<accession>A0A813M900</accession>
<keyword evidence="6" id="KW-0443">Lipid metabolism</keyword>
<dbReference type="Gene3D" id="2.30.29.30">
    <property type="entry name" value="Pleckstrin-homology domain (PH domain)/Phosphotyrosine-binding domain (PTB)"/>
    <property type="match status" value="1"/>
</dbReference>
<dbReference type="GO" id="GO:0009395">
    <property type="term" value="P:phospholipid catabolic process"/>
    <property type="evidence" value="ECO:0007669"/>
    <property type="project" value="TreeGrafter"/>
</dbReference>
<dbReference type="SUPFAM" id="SSF50729">
    <property type="entry name" value="PH domain-like"/>
    <property type="match status" value="1"/>
</dbReference>
<gene>
    <name evidence="13" type="ORF">IZO911_LOCUS1153</name>
</gene>
<evidence type="ECO:0000256" key="10">
    <source>
        <dbReference type="SAM" id="MobiDB-lite"/>
    </source>
</evidence>
<comment type="subcellular location">
    <subcellularLocation>
        <location evidence="8">Endomembrane system</location>
        <topology evidence="8">Lipid-anchor</topology>
    </subcellularLocation>
</comment>
<evidence type="ECO:0000256" key="4">
    <source>
        <dbReference type="ARBA" id="ARBA00022801"/>
    </source>
</evidence>
<dbReference type="InterPro" id="IPR011993">
    <property type="entry name" value="PH-like_dom_sf"/>
</dbReference>
<dbReference type="SUPFAM" id="SSF64268">
    <property type="entry name" value="PX domain"/>
    <property type="match status" value="1"/>
</dbReference>
<protein>
    <recommendedName>
        <fullName evidence="9">Phospholipase</fullName>
        <ecNumber evidence="9">3.1.4.4</ecNumber>
    </recommendedName>
</protein>
<evidence type="ECO:0000256" key="5">
    <source>
        <dbReference type="ARBA" id="ARBA00022963"/>
    </source>
</evidence>
<comment type="caution">
    <text evidence="13">The sequence shown here is derived from an EMBL/GenBank/DDBJ whole genome shotgun (WGS) entry which is preliminary data.</text>
</comment>
<feature type="domain" description="PX" evidence="12">
    <location>
        <begin position="79"/>
        <end position="208"/>
    </location>
</feature>
<evidence type="ECO:0000256" key="8">
    <source>
        <dbReference type="ARBA" id="ARBA00037868"/>
    </source>
</evidence>
<dbReference type="Pfam" id="PF00614">
    <property type="entry name" value="PLDc"/>
    <property type="match status" value="1"/>
</dbReference>
<organism evidence="13 14">
    <name type="scientific">Adineta steineri</name>
    <dbReference type="NCBI Taxonomy" id="433720"/>
    <lineage>
        <taxon>Eukaryota</taxon>
        <taxon>Metazoa</taxon>
        <taxon>Spiralia</taxon>
        <taxon>Gnathifera</taxon>
        <taxon>Rotifera</taxon>
        <taxon>Eurotatoria</taxon>
        <taxon>Bdelloidea</taxon>
        <taxon>Adinetida</taxon>
        <taxon>Adinetidae</taxon>
        <taxon>Adineta</taxon>
    </lineage>
</organism>
<dbReference type="GO" id="GO:0006654">
    <property type="term" value="P:phosphatidic acid biosynthetic process"/>
    <property type="evidence" value="ECO:0007669"/>
    <property type="project" value="InterPro"/>
</dbReference>
<proteinExistence type="inferred from homology"/>
<dbReference type="Proteomes" id="UP000663860">
    <property type="component" value="Unassembled WGS sequence"/>
</dbReference>
<dbReference type="EMBL" id="CAJNOE010000005">
    <property type="protein sequence ID" value="CAF0716604.1"/>
    <property type="molecule type" value="Genomic_DNA"/>
</dbReference>
<dbReference type="InterPro" id="IPR015679">
    <property type="entry name" value="PLipase_D_fam"/>
</dbReference>
<evidence type="ECO:0000313" key="13">
    <source>
        <dbReference type="EMBL" id="CAF0716604.1"/>
    </source>
</evidence>
<dbReference type="InterPro" id="IPR036871">
    <property type="entry name" value="PX_dom_sf"/>
</dbReference>
<evidence type="ECO:0000256" key="1">
    <source>
        <dbReference type="ARBA" id="ARBA00000798"/>
    </source>
</evidence>
<dbReference type="GO" id="GO:0035556">
    <property type="term" value="P:intracellular signal transduction"/>
    <property type="evidence" value="ECO:0007669"/>
    <property type="project" value="InterPro"/>
</dbReference>
<dbReference type="EC" id="3.1.4.4" evidence="9"/>
<feature type="domain" description="PLD phosphodiesterase" evidence="11">
    <location>
        <begin position="1204"/>
        <end position="1231"/>
    </location>
</feature>
<feature type="domain" description="PLD phosphodiesterase" evidence="11">
    <location>
        <begin position="461"/>
        <end position="488"/>
    </location>
</feature>
<evidence type="ECO:0000256" key="7">
    <source>
        <dbReference type="ARBA" id="ARBA00023288"/>
    </source>
</evidence>
<dbReference type="GO" id="GO:0004630">
    <property type="term" value="F:phospholipase D activity"/>
    <property type="evidence" value="ECO:0007669"/>
    <property type="project" value="UniProtKB-UniRule"/>
</dbReference>
<reference evidence="13" key="1">
    <citation type="submission" date="2021-02" db="EMBL/GenBank/DDBJ databases">
        <authorList>
            <person name="Nowell W R."/>
        </authorList>
    </citation>
    <scope>NUCLEOTIDE SEQUENCE</scope>
</reference>
<dbReference type="InterPro" id="IPR001683">
    <property type="entry name" value="PX_dom"/>
</dbReference>
<dbReference type="PROSITE" id="PS50195">
    <property type="entry name" value="PX"/>
    <property type="match status" value="1"/>
</dbReference>
<dbReference type="Gene3D" id="3.30.1520.10">
    <property type="entry name" value="Phox-like domain"/>
    <property type="match status" value="1"/>
</dbReference>
<dbReference type="SMART" id="SM00312">
    <property type="entry name" value="PX"/>
    <property type="match status" value="1"/>
</dbReference>
<dbReference type="SMART" id="SM00233">
    <property type="entry name" value="PH"/>
    <property type="match status" value="1"/>
</dbReference>
<keyword evidence="7" id="KW-0449">Lipoprotein</keyword>
<dbReference type="CDD" id="cd09138">
    <property type="entry name" value="PLDc_vPLD1_2_yPLD_like_1"/>
    <property type="match status" value="1"/>
</dbReference>
<keyword evidence="5 9" id="KW-0442">Lipid degradation</keyword>
<evidence type="ECO:0000259" key="11">
    <source>
        <dbReference type="PROSITE" id="PS50035"/>
    </source>
</evidence>